<dbReference type="SUPFAM" id="SSF46689">
    <property type="entry name" value="Homeodomain-like"/>
    <property type="match status" value="2"/>
</dbReference>
<evidence type="ECO:0000313" key="5">
    <source>
        <dbReference type="EMBL" id="MPM05320.1"/>
    </source>
</evidence>
<dbReference type="InterPro" id="IPR020449">
    <property type="entry name" value="Tscrpt_reg_AraC-type_HTH"/>
</dbReference>
<dbReference type="InterPro" id="IPR009057">
    <property type="entry name" value="Homeodomain-like_sf"/>
</dbReference>
<dbReference type="PANTHER" id="PTHR43280:SF2">
    <property type="entry name" value="HTH-TYPE TRANSCRIPTIONAL REGULATOR EXSA"/>
    <property type="match status" value="1"/>
</dbReference>
<dbReference type="GO" id="GO:0003700">
    <property type="term" value="F:DNA-binding transcription factor activity"/>
    <property type="evidence" value="ECO:0007669"/>
    <property type="project" value="InterPro"/>
</dbReference>
<gene>
    <name evidence="5" type="primary">rhaR_41</name>
    <name evidence="5" type="ORF">SDC9_51608</name>
</gene>
<protein>
    <submittedName>
        <fullName evidence="5">HTH-type transcriptional activator RhaR</fullName>
    </submittedName>
</protein>
<keyword evidence="2" id="KW-0238">DNA-binding</keyword>
<dbReference type="AlphaFoldDB" id="A0A644WNC6"/>
<dbReference type="Pfam" id="PF12833">
    <property type="entry name" value="HTH_18"/>
    <property type="match status" value="1"/>
</dbReference>
<proteinExistence type="predicted"/>
<evidence type="ECO:0000256" key="1">
    <source>
        <dbReference type="ARBA" id="ARBA00023015"/>
    </source>
</evidence>
<dbReference type="InterPro" id="IPR018060">
    <property type="entry name" value="HTH_AraC"/>
</dbReference>
<dbReference type="PROSITE" id="PS00041">
    <property type="entry name" value="HTH_ARAC_FAMILY_1"/>
    <property type="match status" value="1"/>
</dbReference>
<evidence type="ECO:0000256" key="2">
    <source>
        <dbReference type="ARBA" id="ARBA00023125"/>
    </source>
</evidence>
<accession>A0A644WNC6</accession>
<dbReference type="InterPro" id="IPR018062">
    <property type="entry name" value="HTH_AraC-typ_CS"/>
</dbReference>
<feature type="domain" description="HTH araC/xylS-type" evidence="4">
    <location>
        <begin position="298"/>
        <end position="396"/>
    </location>
</feature>
<evidence type="ECO:0000259" key="4">
    <source>
        <dbReference type="PROSITE" id="PS01124"/>
    </source>
</evidence>
<keyword evidence="1" id="KW-0805">Transcription regulation</keyword>
<organism evidence="5">
    <name type="scientific">bioreactor metagenome</name>
    <dbReference type="NCBI Taxonomy" id="1076179"/>
    <lineage>
        <taxon>unclassified sequences</taxon>
        <taxon>metagenomes</taxon>
        <taxon>ecological metagenomes</taxon>
    </lineage>
</organism>
<dbReference type="EMBL" id="VSSQ01001121">
    <property type="protein sequence ID" value="MPM05320.1"/>
    <property type="molecule type" value="Genomic_DNA"/>
</dbReference>
<dbReference type="Gene3D" id="1.10.10.60">
    <property type="entry name" value="Homeodomain-like"/>
    <property type="match status" value="2"/>
</dbReference>
<name>A0A644WNC6_9ZZZZ</name>
<reference evidence="5" key="1">
    <citation type="submission" date="2019-08" db="EMBL/GenBank/DDBJ databases">
        <authorList>
            <person name="Kucharzyk K."/>
            <person name="Murdoch R.W."/>
            <person name="Higgins S."/>
            <person name="Loffler F."/>
        </authorList>
    </citation>
    <scope>NUCLEOTIDE SEQUENCE</scope>
</reference>
<dbReference type="PANTHER" id="PTHR43280">
    <property type="entry name" value="ARAC-FAMILY TRANSCRIPTIONAL REGULATOR"/>
    <property type="match status" value="1"/>
</dbReference>
<dbReference type="PRINTS" id="PR00032">
    <property type="entry name" value="HTHARAC"/>
</dbReference>
<sequence>MSAAEDQIIHLCETLHGSSRIPLYLYQHGSVLRRWPEENPLFDPPTAALVALCAQQKDILHVNTSVFSVYGLVRVHEEDFFVVMGPVGHVPYSAADIRRLRSEQRIPDELAAAFEMFLKKIPVMHEDAFVYHLLLAHYALNGELKSIDQYFDRDVGLERNDVYRRFAAIEAELCENEQIDLSFEITEKVFPLIENGDLSNLMEYMKHPPDLRIGIYSSSALRQCKTMLIITVSQISRIAIKAGMPVQTSLRLMNTYIRTADELDSVSDVNTLMMRAIYDYTKRISDIKRPRNLPGKLNKCIQYIHENVNKPLHIEEIAKHVGLSRAYLSNQFSCETGMNLSSYVLNVKLDASRELLRTTAWSIGEISSYLGFSSQSHFQRSFKAYTGLSPRKFREQG</sequence>
<dbReference type="GO" id="GO:0043565">
    <property type="term" value="F:sequence-specific DNA binding"/>
    <property type="evidence" value="ECO:0007669"/>
    <property type="project" value="InterPro"/>
</dbReference>
<dbReference type="PROSITE" id="PS01124">
    <property type="entry name" value="HTH_ARAC_FAMILY_2"/>
    <property type="match status" value="1"/>
</dbReference>
<keyword evidence="3" id="KW-0804">Transcription</keyword>
<evidence type="ECO:0000256" key="3">
    <source>
        <dbReference type="ARBA" id="ARBA00023163"/>
    </source>
</evidence>
<comment type="caution">
    <text evidence="5">The sequence shown here is derived from an EMBL/GenBank/DDBJ whole genome shotgun (WGS) entry which is preliminary data.</text>
</comment>
<dbReference type="SMART" id="SM00342">
    <property type="entry name" value="HTH_ARAC"/>
    <property type="match status" value="1"/>
</dbReference>